<dbReference type="GO" id="GO:0052621">
    <property type="term" value="F:diguanylate cyclase activity"/>
    <property type="evidence" value="ECO:0007669"/>
    <property type="project" value="TreeGrafter"/>
</dbReference>
<proteinExistence type="predicted"/>
<name>A0A561SJ18_9PSEU</name>
<dbReference type="PANTHER" id="PTHR45138:SF24">
    <property type="entry name" value="DIGUANYLATE CYCLASE DGCC-RELATED"/>
    <property type="match status" value="1"/>
</dbReference>
<dbReference type="GO" id="GO:0043709">
    <property type="term" value="P:cell adhesion involved in single-species biofilm formation"/>
    <property type="evidence" value="ECO:0007669"/>
    <property type="project" value="TreeGrafter"/>
</dbReference>
<reference evidence="2 3" key="1">
    <citation type="submission" date="2019-06" db="EMBL/GenBank/DDBJ databases">
        <title>Sequencing the genomes of 1000 actinobacteria strains.</title>
        <authorList>
            <person name="Klenk H.-P."/>
        </authorList>
    </citation>
    <scope>NUCLEOTIDE SEQUENCE [LARGE SCALE GENOMIC DNA]</scope>
    <source>
        <strain evidence="2 3">DSM 45671</strain>
    </source>
</reference>
<dbReference type="PROSITE" id="PS50887">
    <property type="entry name" value="GGDEF"/>
    <property type="match status" value="1"/>
</dbReference>
<dbReference type="Gene3D" id="3.30.70.270">
    <property type="match status" value="1"/>
</dbReference>
<dbReference type="InterPro" id="IPR029787">
    <property type="entry name" value="Nucleotide_cyclase"/>
</dbReference>
<dbReference type="OrthoDB" id="23692at2"/>
<dbReference type="Proteomes" id="UP000321261">
    <property type="component" value="Unassembled WGS sequence"/>
</dbReference>
<dbReference type="NCBIfam" id="TIGR00254">
    <property type="entry name" value="GGDEF"/>
    <property type="match status" value="1"/>
</dbReference>
<dbReference type="RefSeq" id="WP_147254180.1">
    <property type="nucleotide sequence ID" value="NZ_VIWU01000001.1"/>
</dbReference>
<feature type="domain" description="GGDEF" evidence="1">
    <location>
        <begin position="440"/>
        <end position="569"/>
    </location>
</feature>
<keyword evidence="3" id="KW-1185">Reference proteome</keyword>
<evidence type="ECO:0000259" key="1">
    <source>
        <dbReference type="PROSITE" id="PS50887"/>
    </source>
</evidence>
<dbReference type="GO" id="GO:1902201">
    <property type="term" value="P:negative regulation of bacterial-type flagellum-dependent cell motility"/>
    <property type="evidence" value="ECO:0007669"/>
    <property type="project" value="TreeGrafter"/>
</dbReference>
<organism evidence="2 3">
    <name type="scientific">Pseudonocardia hierapolitana</name>
    <dbReference type="NCBI Taxonomy" id="1128676"/>
    <lineage>
        <taxon>Bacteria</taxon>
        <taxon>Bacillati</taxon>
        <taxon>Actinomycetota</taxon>
        <taxon>Actinomycetes</taxon>
        <taxon>Pseudonocardiales</taxon>
        <taxon>Pseudonocardiaceae</taxon>
        <taxon>Pseudonocardia</taxon>
    </lineage>
</organism>
<dbReference type="CDD" id="cd01949">
    <property type="entry name" value="GGDEF"/>
    <property type="match status" value="1"/>
</dbReference>
<comment type="caution">
    <text evidence="2">The sequence shown here is derived from an EMBL/GenBank/DDBJ whole genome shotgun (WGS) entry which is preliminary data.</text>
</comment>
<dbReference type="GO" id="GO:0005886">
    <property type="term" value="C:plasma membrane"/>
    <property type="evidence" value="ECO:0007669"/>
    <property type="project" value="TreeGrafter"/>
</dbReference>
<evidence type="ECO:0000313" key="3">
    <source>
        <dbReference type="Proteomes" id="UP000321261"/>
    </source>
</evidence>
<dbReference type="SMART" id="SM00267">
    <property type="entry name" value="GGDEF"/>
    <property type="match status" value="1"/>
</dbReference>
<dbReference type="InterPro" id="IPR050469">
    <property type="entry name" value="Diguanylate_Cyclase"/>
</dbReference>
<dbReference type="InterPro" id="IPR043128">
    <property type="entry name" value="Rev_trsase/Diguanyl_cyclase"/>
</dbReference>
<protein>
    <submittedName>
        <fullName evidence="2">Diguanylate cyclase (GGDEF)-like protein</fullName>
    </submittedName>
</protein>
<evidence type="ECO:0000313" key="2">
    <source>
        <dbReference type="EMBL" id="TWF74876.1"/>
    </source>
</evidence>
<dbReference type="Pfam" id="PF00990">
    <property type="entry name" value="GGDEF"/>
    <property type="match status" value="1"/>
</dbReference>
<accession>A0A561SJ18</accession>
<gene>
    <name evidence="2" type="ORF">FHX44_11758</name>
</gene>
<dbReference type="PANTHER" id="PTHR45138">
    <property type="entry name" value="REGULATORY COMPONENTS OF SENSORY TRANSDUCTION SYSTEM"/>
    <property type="match status" value="1"/>
</dbReference>
<sequence length="575" mass="60540">MTAPRTSDECALLSGAPECRCTQDTADLTEEQIVTRALTKMRFEQRADRAGKAAARRGLDAMLDKARGQGPSTLVSELLRMGIMIRLLGEDEADADDVEALLQEFIELAELDADPRRLGEAATLRAHRTSVFGHGENALTDAASAFAILTDIAAPATGEDPARWSRYLSRSLNGLVVVLLELGSHELADEVSQRAVAVAESTGSVMDRLVHQLNRVRLQLSWALRLERGGRDAAAATRFGAAAQTAHAAAELWTTAMRTGRPATEECSVIGAAYALARPGAQHLAMLVGLHPMAHFPEDRVVLAIATARCLLTAGRPDDAVAALVPLQAELRPRSPGSGATAGTVLTLALHREVARVDHIAHGGAPSGPLQLYAAALESEMWALREARHTALRSHAEHHRLAREHGAVAAQALQDPLTGLPNRRALDMRLAEVVADAAGQPCAVALIDLDGFKNVNDERSHAAGDEVLRVIADCLRSTLRSRDLVARYGGDEFVVVMPATPLPIACAALRRAADAVATLPVEVAAGVTTSIGVVRASIDGEPAAALAAADAAMYRAKHAGGNTVVSGAAVPVAGR</sequence>
<dbReference type="SUPFAM" id="SSF55073">
    <property type="entry name" value="Nucleotide cyclase"/>
    <property type="match status" value="1"/>
</dbReference>
<dbReference type="FunFam" id="3.30.70.270:FF:000001">
    <property type="entry name" value="Diguanylate cyclase domain protein"/>
    <property type="match status" value="1"/>
</dbReference>
<dbReference type="InterPro" id="IPR000160">
    <property type="entry name" value="GGDEF_dom"/>
</dbReference>
<dbReference type="AlphaFoldDB" id="A0A561SJ18"/>
<dbReference type="EMBL" id="VIWU01000001">
    <property type="protein sequence ID" value="TWF74876.1"/>
    <property type="molecule type" value="Genomic_DNA"/>
</dbReference>